<sequence>MKIEKASTVTKLVNRFDNELRAILQADLIAVKRAKNEVLDKIAQTVQGNRLSAA</sequence>
<evidence type="ECO:0000313" key="1">
    <source>
        <dbReference type="EMBL" id="WCT11436.1"/>
    </source>
</evidence>
<keyword evidence="2" id="KW-1185">Reference proteome</keyword>
<protein>
    <submittedName>
        <fullName evidence="1">Uncharacterized protein</fullName>
    </submittedName>
</protein>
<accession>A0ABY7T6G9</accession>
<dbReference type="EMBL" id="CP117167">
    <property type="protein sequence ID" value="WCT11436.1"/>
    <property type="molecule type" value="Genomic_DNA"/>
</dbReference>
<reference evidence="1 2" key="1">
    <citation type="submission" date="2023-02" db="EMBL/GenBank/DDBJ databases">
        <title>Genome sequence of Mucilaginibacter jinjuensis strain KACC 16571.</title>
        <authorList>
            <person name="Kim S."/>
            <person name="Heo J."/>
            <person name="Kwon S.-W."/>
        </authorList>
    </citation>
    <scope>NUCLEOTIDE SEQUENCE [LARGE SCALE GENOMIC DNA]</scope>
    <source>
        <strain evidence="1 2">KACC 16571</strain>
    </source>
</reference>
<organism evidence="1 2">
    <name type="scientific">Mucilaginibacter jinjuensis</name>
    <dbReference type="NCBI Taxonomy" id="1176721"/>
    <lineage>
        <taxon>Bacteria</taxon>
        <taxon>Pseudomonadati</taxon>
        <taxon>Bacteroidota</taxon>
        <taxon>Sphingobacteriia</taxon>
        <taxon>Sphingobacteriales</taxon>
        <taxon>Sphingobacteriaceae</taxon>
        <taxon>Mucilaginibacter</taxon>
    </lineage>
</organism>
<proteinExistence type="predicted"/>
<dbReference type="RefSeq" id="WP_273629623.1">
    <property type="nucleotide sequence ID" value="NZ_CP117167.1"/>
</dbReference>
<dbReference type="Proteomes" id="UP001216139">
    <property type="component" value="Chromosome"/>
</dbReference>
<name>A0ABY7T6G9_9SPHI</name>
<gene>
    <name evidence="1" type="ORF">PQO05_22105</name>
</gene>
<evidence type="ECO:0000313" key="2">
    <source>
        <dbReference type="Proteomes" id="UP001216139"/>
    </source>
</evidence>